<name>I0IGX4_PHYMF</name>
<gene>
    <name evidence="9" type="ordered locus">PSMK_23530</name>
</gene>
<evidence type="ECO:0000256" key="2">
    <source>
        <dbReference type="ARBA" id="ARBA00022475"/>
    </source>
</evidence>
<keyword evidence="4 7" id="KW-1133">Transmembrane helix</keyword>
<dbReference type="AlphaFoldDB" id="I0IGX4"/>
<evidence type="ECO:0000256" key="6">
    <source>
        <dbReference type="SAM" id="MobiDB-lite"/>
    </source>
</evidence>
<dbReference type="EMBL" id="AP012338">
    <property type="protein sequence ID" value="BAM04512.1"/>
    <property type="molecule type" value="Genomic_DNA"/>
</dbReference>
<dbReference type="Pfam" id="PF04347">
    <property type="entry name" value="FliO"/>
    <property type="match status" value="1"/>
</dbReference>
<dbReference type="RefSeq" id="WP_014437725.1">
    <property type="nucleotide sequence ID" value="NC_017080.1"/>
</dbReference>
<keyword evidence="5 7" id="KW-0472">Membrane</keyword>
<comment type="subcellular location">
    <subcellularLocation>
        <location evidence="1">Cell membrane</location>
    </subcellularLocation>
</comment>
<feature type="chain" id="PRO_5003629675" description="Flagellar biosynthetic protein FliO" evidence="8">
    <location>
        <begin position="24"/>
        <end position="237"/>
    </location>
</feature>
<evidence type="ECO:0000313" key="9">
    <source>
        <dbReference type="EMBL" id="BAM04512.1"/>
    </source>
</evidence>
<feature type="compositionally biased region" description="Low complexity" evidence="6">
    <location>
        <begin position="57"/>
        <end position="67"/>
    </location>
</feature>
<keyword evidence="2" id="KW-1003">Cell membrane</keyword>
<dbReference type="KEGG" id="phm:PSMK_23530"/>
<dbReference type="HOGENOM" id="CLU_1169809_0_0_0"/>
<evidence type="ECO:0008006" key="11">
    <source>
        <dbReference type="Google" id="ProtNLM"/>
    </source>
</evidence>
<proteinExistence type="predicted"/>
<feature type="compositionally biased region" description="Basic and acidic residues" evidence="6">
    <location>
        <begin position="29"/>
        <end position="38"/>
    </location>
</feature>
<evidence type="ECO:0000256" key="7">
    <source>
        <dbReference type="SAM" id="Phobius"/>
    </source>
</evidence>
<dbReference type="Proteomes" id="UP000007881">
    <property type="component" value="Chromosome"/>
</dbReference>
<dbReference type="InterPro" id="IPR022781">
    <property type="entry name" value="Flagellar_biosynth_FliO"/>
</dbReference>
<organism evidence="9 10">
    <name type="scientific">Phycisphaera mikurensis (strain NBRC 102666 / KCTC 22515 / FYK2301M01)</name>
    <dbReference type="NCBI Taxonomy" id="1142394"/>
    <lineage>
        <taxon>Bacteria</taxon>
        <taxon>Pseudomonadati</taxon>
        <taxon>Planctomycetota</taxon>
        <taxon>Phycisphaerae</taxon>
        <taxon>Phycisphaerales</taxon>
        <taxon>Phycisphaeraceae</taxon>
        <taxon>Phycisphaera</taxon>
    </lineage>
</organism>
<protein>
    <recommendedName>
        <fullName evidence="11">Flagellar biosynthetic protein FliO</fullName>
    </recommendedName>
</protein>
<dbReference type="GO" id="GO:0044781">
    <property type="term" value="P:bacterial-type flagellum organization"/>
    <property type="evidence" value="ECO:0007669"/>
    <property type="project" value="InterPro"/>
</dbReference>
<evidence type="ECO:0000256" key="4">
    <source>
        <dbReference type="ARBA" id="ARBA00022989"/>
    </source>
</evidence>
<keyword evidence="3 7" id="KW-0812">Transmembrane</keyword>
<feature type="transmembrane region" description="Helical" evidence="7">
    <location>
        <begin position="96"/>
        <end position="117"/>
    </location>
</feature>
<evidence type="ECO:0000256" key="3">
    <source>
        <dbReference type="ARBA" id="ARBA00022692"/>
    </source>
</evidence>
<keyword evidence="8" id="KW-0732">Signal</keyword>
<evidence type="ECO:0000256" key="5">
    <source>
        <dbReference type="ARBA" id="ARBA00023136"/>
    </source>
</evidence>
<evidence type="ECO:0000256" key="1">
    <source>
        <dbReference type="ARBA" id="ARBA00004236"/>
    </source>
</evidence>
<feature type="region of interest" description="Disordered" evidence="6">
    <location>
        <begin position="29"/>
        <end position="92"/>
    </location>
</feature>
<accession>I0IGX4</accession>
<dbReference type="eggNOG" id="COG3190">
    <property type="taxonomic scope" value="Bacteria"/>
</dbReference>
<sequence>MERTHSIALTAALAAGLFCAAAAGQPAADPRERMRRMAADPTPALAGPATGWDVEVGPPAGDADPAPLESTPLAPRTAASREAEALPSAGSGGSSLGGYALPTLAALGVVVGLLYGLKAVAAKVGGVTPARPSPAVEVLSRTGVGPKSQVLLVRVGARVLVVGDSAAGGLRTLAEAVDEAEVAELLRSTAAAPAGGFQALLASVGSEKADAVEDPPARAPDPLAGVKARLERLGGRA</sequence>
<evidence type="ECO:0000256" key="8">
    <source>
        <dbReference type="SAM" id="SignalP"/>
    </source>
</evidence>
<keyword evidence="10" id="KW-1185">Reference proteome</keyword>
<dbReference type="GO" id="GO:0016020">
    <property type="term" value="C:membrane"/>
    <property type="evidence" value="ECO:0007669"/>
    <property type="project" value="InterPro"/>
</dbReference>
<evidence type="ECO:0000313" key="10">
    <source>
        <dbReference type="Proteomes" id="UP000007881"/>
    </source>
</evidence>
<feature type="signal peptide" evidence="8">
    <location>
        <begin position="1"/>
        <end position="23"/>
    </location>
</feature>
<reference evidence="9 10" key="1">
    <citation type="submission" date="2012-02" db="EMBL/GenBank/DDBJ databases">
        <title>Complete genome sequence of Phycisphaera mikurensis NBRC 102666.</title>
        <authorList>
            <person name="Ankai A."/>
            <person name="Hosoyama A."/>
            <person name="Terui Y."/>
            <person name="Sekine M."/>
            <person name="Fukai R."/>
            <person name="Kato Y."/>
            <person name="Nakamura S."/>
            <person name="Yamada-Narita S."/>
            <person name="Kawakoshi A."/>
            <person name="Fukunaga Y."/>
            <person name="Yamazaki S."/>
            <person name="Fujita N."/>
        </authorList>
    </citation>
    <scope>NUCLEOTIDE SEQUENCE [LARGE SCALE GENOMIC DNA]</scope>
    <source>
        <strain evidence="10">NBRC 102666 / KCTC 22515 / FYK2301M01</strain>
    </source>
</reference>
<dbReference type="STRING" id="1142394.PSMK_23530"/>